<name>A0AAV9JB81_9PEZI</name>
<feature type="signal peptide" evidence="2">
    <location>
        <begin position="1"/>
        <end position="29"/>
    </location>
</feature>
<organism evidence="3 4">
    <name type="scientific">Oleoguttula mirabilis</name>
    <dbReference type="NCBI Taxonomy" id="1507867"/>
    <lineage>
        <taxon>Eukaryota</taxon>
        <taxon>Fungi</taxon>
        <taxon>Dikarya</taxon>
        <taxon>Ascomycota</taxon>
        <taxon>Pezizomycotina</taxon>
        <taxon>Dothideomycetes</taxon>
        <taxon>Dothideomycetidae</taxon>
        <taxon>Mycosphaerellales</taxon>
        <taxon>Teratosphaeriaceae</taxon>
        <taxon>Oleoguttula</taxon>
    </lineage>
</organism>
<evidence type="ECO:0000313" key="4">
    <source>
        <dbReference type="Proteomes" id="UP001324427"/>
    </source>
</evidence>
<dbReference type="Proteomes" id="UP001324427">
    <property type="component" value="Unassembled WGS sequence"/>
</dbReference>
<evidence type="ECO:0000256" key="1">
    <source>
        <dbReference type="SAM" id="Phobius"/>
    </source>
</evidence>
<keyword evidence="4" id="KW-1185">Reference proteome</keyword>
<proteinExistence type="predicted"/>
<evidence type="ECO:0000313" key="3">
    <source>
        <dbReference type="EMBL" id="KAK4542370.1"/>
    </source>
</evidence>
<dbReference type="AlphaFoldDB" id="A0AAV9JB81"/>
<keyword evidence="2" id="KW-0732">Signal</keyword>
<accession>A0AAV9JB81</accession>
<feature type="chain" id="PRO_5043519038" evidence="2">
    <location>
        <begin position="30"/>
        <end position="105"/>
    </location>
</feature>
<dbReference type="EMBL" id="JAVFHQ010000042">
    <property type="protein sequence ID" value="KAK4542370.1"/>
    <property type="molecule type" value="Genomic_DNA"/>
</dbReference>
<keyword evidence="1" id="KW-1133">Transmembrane helix</keyword>
<protein>
    <submittedName>
        <fullName evidence="3">Uncharacterized protein</fullName>
    </submittedName>
</protein>
<comment type="caution">
    <text evidence="3">The sequence shown here is derived from an EMBL/GenBank/DDBJ whole genome shotgun (WGS) entry which is preliminary data.</text>
</comment>
<reference evidence="3 4" key="1">
    <citation type="submission" date="2021-11" db="EMBL/GenBank/DDBJ databases">
        <title>Black yeast isolated from Biological Soil Crust.</title>
        <authorList>
            <person name="Kurbessoian T."/>
        </authorList>
    </citation>
    <scope>NUCLEOTIDE SEQUENCE [LARGE SCALE GENOMIC DNA]</scope>
    <source>
        <strain evidence="3 4">CCFEE 5522</strain>
    </source>
</reference>
<keyword evidence="1" id="KW-0472">Membrane</keyword>
<keyword evidence="1" id="KW-0812">Transmembrane</keyword>
<sequence>MSPIPTGTPGSLPITLLLFTLLLATPTHALGVGRKAAIGIGSGLGALVLFSIIGALVVKYYKRKERRAALERGEEVELRVPKPSNADVMDAHGRGMAGNFDIWGK</sequence>
<evidence type="ECO:0000256" key="2">
    <source>
        <dbReference type="SAM" id="SignalP"/>
    </source>
</evidence>
<gene>
    <name evidence="3" type="ORF">LTR36_006827</name>
</gene>
<feature type="transmembrane region" description="Helical" evidence="1">
    <location>
        <begin position="39"/>
        <end position="58"/>
    </location>
</feature>